<dbReference type="Proteomes" id="UP001156836">
    <property type="component" value="Unassembled WGS sequence"/>
</dbReference>
<comment type="caution">
    <text evidence="2">The sequence shown here is derived from an EMBL/GenBank/DDBJ whole genome shotgun (WGS) entry which is preliminary data.</text>
</comment>
<feature type="compositionally biased region" description="Basic residues" evidence="1">
    <location>
        <begin position="50"/>
        <end position="69"/>
    </location>
</feature>
<reference evidence="3" key="1">
    <citation type="journal article" date="2019" name="Int. J. Syst. Evol. Microbiol.">
        <title>The Global Catalogue of Microorganisms (GCM) 10K type strain sequencing project: providing services to taxonomists for standard genome sequencing and annotation.</title>
        <authorList>
            <consortium name="The Broad Institute Genomics Platform"/>
            <consortium name="The Broad Institute Genome Sequencing Center for Infectious Disease"/>
            <person name="Wu L."/>
            <person name="Ma J."/>
        </authorList>
    </citation>
    <scope>NUCLEOTIDE SEQUENCE [LARGE SCALE GENOMIC DNA]</scope>
    <source>
        <strain evidence="3">NBRC 104970</strain>
    </source>
</reference>
<feature type="region of interest" description="Disordered" evidence="1">
    <location>
        <begin position="27"/>
        <end position="107"/>
    </location>
</feature>
<evidence type="ECO:0000313" key="2">
    <source>
        <dbReference type="EMBL" id="GLS05296.1"/>
    </source>
</evidence>
<evidence type="ECO:0000313" key="3">
    <source>
        <dbReference type="Proteomes" id="UP001156836"/>
    </source>
</evidence>
<keyword evidence="3" id="KW-1185">Reference proteome</keyword>
<accession>A0ABQ6BVB8</accession>
<proteinExistence type="predicted"/>
<sequence length="107" mass="11553">MGGIRAGMSASVMGWNSSFIDNSCSGVRGGTWKRRGVQRKKGPKNPVQRFRQHARNAAKALGKRTRRSRGFVGSSSGGMRWNGARGAGIRQNPKPARGVRNCVVSNL</sequence>
<name>A0ABQ6BVB8_9NEIS</name>
<dbReference type="EMBL" id="BSOZ01000041">
    <property type="protein sequence ID" value="GLS05296.1"/>
    <property type="molecule type" value="Genomic_DNA"/>
</dbReference>
<protein>
    <submittedName>
        <fullName evidence="2">Uncharacterized protein</fullName>
    </submittedName>
</protein>
<organism evidence="2 3">
    <name type="scientific">Chitiniphilus shinanonensis</name>
    <dbReference type="NCBI Taxonomy" id="553088"/>
    <lineage>
        <taxon>Bacteria</taxon>
        <taxon>Pseudomonadati</taxon>
        <taxon>Pseudomonadota</taxon>
        <taxon>Betaproteobacteria</taxon>
        <taxon>Neisseriales</taxon>
        <taxon>Chitinibacteraceae</taxon>
        <taxon>Chitiniphilus</taxon>
    </lineage>
</organism>
<evidence type="ECO:0000256" key="1">
    <source>
        <dbReference type="SAM" id="MobiDB-lite"/>
    </source>
</evidence>
<feature type="compositionally biased region" description="Basic residues" evidence="1">
    <location>
        <begin position="31"/>
        <end position="43"/>
    </location>
</feature>
<gene>
    <name evidence="2" type="ORF">GCM10007860_24460</name>
</gene>